<name>A0A0A8YJ36_ARUDO</name>
<evidence type="ECO:0000256" key="1">
    <source>
        <dbReference type="SAM" id="MobiDB-lite"/>
    </source>
</evidence>
<dbReference type="AlphaFoldDB" id="A0A0A8YJ36"/>
<proteinExistence type="predicted"/>
<accession>A0A0A8YJ36</accession>
<reference evidence="2" key="2">
    <citation type="journal article" date="2015" name="Data Brief">
        <title>Shoot transcriptome of the giant reed, Arundo donax.</title>
        <authorList>
            <person name="Barrero R.A."/>
            <person name="Guerrero F.D."/>
            <person name="Moolhuijzen P."/>
            <person name="Goolsby J.A."/>
            <person name="Tidwell J."/>
            <person name="Bellgard S.E."/>
            <person name="Bellgard M.I."/>
        </authorList>
    </citation>
    <scope>NUCLEOTIDE SEQUENCE</scope>
    <source>
        <tissue evidence="2">Shoot tissue taken approximately 20 cm above the soil surface</tissue>
    </source>
</reference>
<sequence>MQTTSLTAHNSDSQKSCSTHRQNKKRFEQTKQDTSSNCICNTQVQIVSIRGGG</sequence>
<dbReference type="EMBL" id="GBRH01272317">
    <property type="protein sequence ID" value="JAD25578.1"/>
    <property type="molecule type" value="Transcribed_RNA"/>
</dbReference>
<protein>
    <submittedName>
        <fullName evidence="2">Uncharacterized protein</fullName>
    </submittedName>
</protein>
<feature type="region of interest" description="Disordered" evidence="1">
    <location>
        <begin position="1"/>
        <end position="34"/>
    </location>
</feature>
<organism evidence="2">
    <name type="scientific">Arundo donax</name>
    <name type="common">Giant reed</name>
    <name type="synonym">Donax arundinaceus</name>
    <dbReference type="NCBI Taxonomy" id="35708"/>
    <lineage>
        <taxon>Eukaryota</taxon>
        <taxon>Viridiplantae</taxon>
        <taxon>Streptophyta</taxon>
        <taxon>Embryophyta</taxon>
        <taxon>Tracheophyta</taxon>
        <taxon>Spermatophyta</taxon>
        <taxon>Magnoliopsida</taxon>
        <taxon>Liliopsida</taxon>
        <taxon>Poales</taxon>
        <taxon>Poaceae</taxon>
        <taxon>PACMAD clade</taxon>
        <taxon>Arundinoideae</taxon>
        <taxon>Arundineae</taxon>
        <taxon>Arundo</taxon>
    </lineage>
</organism>
<evidence type="ECO:0000313" key="2">
    <source>
        <dbReference type="EMBL" id="JAD25578.1"/>
    </source>
</evidence>
<reference evidence="2" key="1">
    <citation type="submission" date="2014-09" db="EMBL/GenBank/DDBJ databases">
        <authorList>
            <person name="Magalhaes I.L.F."/>
            <person name="Oliveira U."/>
            <person name="Santos F.R."/>
            <person name="Vidigal T.H.D.A."/>
            <person name="Brescovit A.D."/>
            <person name="Santos A.J."/>
        </authorList>
    </citation>
    <scope>NUCLEOTIDE SEQUENCE</scope>
    <source>
        <tissue evidence="2">Shoot tissue taken approximately 20 cm above the soil surface</tissue>
    </source>
</reference>
<feature type="compositionally biased region" description="Polar residues" evidence="1">
    <location>
        <begin position="1"/>
        <end position="20"/>
    </location>
</feature>